<feature type="non-terminal residue" evidence="1">
    <location>
        <position position="1"/>
    </location>
</feature>
<proteinExistence type="predicted"/>
<dbReference type="AlphaFoldDB" id="A0A0H5R3S6"/>
<organism evidence="1">
    <name type="scientific">Spongospora subterranea</name>
    <dbReference type="NCBI Taxonomy" id="70186"/>
    <lineage>
        <taxon>Eukaryota</taxon>
        <taxon>Sar</taxon>
        <taxon>Rhizaria</taxon>
        <taxon>Endomyxa</taxon>
        <taxon>Phytomyxea</taxon>
        <taxon>Plasmodiophorida</taxon>
        <taxon>Plasmodiophoridae</taxon>
        <taxon>Spongospora</taxon>
    </lineage>
</organism>
<sequence>FFSWNYIVVLSQVHGFLSQLWCLLVRDTGCFTAGLSLGFTVLLLLEAQVDQGIVFLGGRLALFDTLALFGDPAAFALQALRGHQTLNLGRLGEGFVALHDLALDDV</sequence>
<evidence type="ECO:0000313" key="1">
    <source>
        <dbReference type="EMBL" id="CRZ08845.1"/>
    </source>
</evidence>
<accession>A0A0H5R3S6</accession>
<dbReference type="EMBL" id="HACM01008403">
    <property type="protein sequence ID" value="CRZ08845.1"/>
    <property type="molecule type" value="Transcribed_RNA"/>
</dbReference>
<protein>
    <submittedName>
        <fullName evidence="1">Uncharacterized protein</fullName>
    </submittedName>
</protein>
<name>A0A0H5R3S6_9EUKA</name>
<reference evidence="1" key="1">
    <citation type="submission" date="2015-04" db="EMBL/GenBank/DDBJ databases">
        <title>The genome sequence of the plant pathogenic Rhizarian Plasmodiophora brassicae reveals insights in its biotrophic life cycle and the origin of chitin synthesis.</title>
        <authorList>
            <person name="Schwelm A."/>
            <person name="Fogelqvist J."/>
            <person name="Knaust A."/>
            <person name="Julke S."/>
            <person name="Lilja T."/>
            <person name="Dhandapani V."/>
            <person name="Bonilla-Rosso G."/>
            <person name="Karlsson M."/>
            <person name="Shevchenko A."/>
            <person name="Choi S.R."/>
            <person name="Kim H.G."/>
            <person name="Park J.Y."/>
            <person name="Lim Y.P."/>
            <person name="Ludwig-Muller J."/>
            <person name="Dixelius C."/>
        </authorList>
    </citation>
    <scope>NUCLEOTIDE SEQUENCE</scope>
    <source>
        <tissue evidence="1">Potato root galls</tissue>
    </source>
</reference>